<evidence type="ECO:0000313" key="4">
    <source>
        <dbReference type="Proteomes" id="UP000006804"/>
    </source>
</evidence>
<organism evidence="3 4">
    <name type="scientific">Pseudothermotoga thermarum DSM 5069</name>
    <dbReference type="NCBI Taxonomy" id="688269"/>
    <lineage>
        <taxon>Bacteria</taxon>
        <taxon>Thermotogati</taxon>
        <taxon>Thermotogota</taxon>
        <taxon>Thermotogae</taxon>
        <taxon>Thermotogales</taxon>
        <taxon>Thermotogaceae</taxon>
        <taxon>Pseudothermotoga</taxon>
    </lineage>
</organism>
<dbReference type="PIRSF" id="PIRSF004749">
    <property type="entry name" value="Pep_def"/>
    <property type="match status" value="1"/>
</dbReference>
<feature type="binding site" evidence="2">
    <location>
        <position position="132"/>
    </location>
    <ligand>
        <name>Fe cation</name>
        <dbReference type="ChEBI" id="CHEBI:24875"/>
    </ligand>
</feature>
<accession>F7YYU0</accession>
<keyword evidence="2 3" id="KW-0378">Hydrolase</keyword>
<dbReference type="SUPFAM" id="SSF56420">
    <property type="entry name" value="Peptide deformylase"/>
    <property type="match status" value="1"/>
</dbReference>
<dbReference type="PANTHER" id="PTHR10458">
    <property type="entry name" value="PEPTIDE DEFORMYLASE"/>
    <property type="match status" value="1"/>
</dbReference>
<dbReference type="HAMAP" id="MF_00163">
    <property type="entry name" value="Pep_deformylase"/>
    <property type="match status" value="1"/>
</dbReference>
<evidence type="ECO:0000256" key="2">
    <source>
        <dbReference type="HAMAP-Rule" id="MF_00163"/>
    </source>
</evidence>
<reference evidence="3 4" key="1">
    <citation type="submission" date="2010-11" db="EMBL/GenBank/DDBJ databases">
        <title>The complete genome of Thermotoga thermarum DSM 5069.</title>
        <authorList>
            <consortium name="US DOE Joint Genome Institute (JGI-PGF)"/>
            <person name="Lucas S."/>
            <person name="Copeland A."/>
            <person name="Lapidus A."/>
            <person name="Bruce D."/>
            <person name="Goodwin L."/>
            <person name="Pitluck S."/>
            <person name="Kyrpides N."/>
            <person name="Mavromatis K."/>
            <person name="Ivanova N."/>
            <person name="Zeytun A."/>
            <person name="Brettin T."/>
            <person name="Detter J.C."/>
            <person name="Tapia R."/>
            <person name="Han C."/>
            <person name="Land M."/>
            <person name="Hauser L."/>
            <person name="Markowitz V."/>
            <person name="Cheng J.-F."/>
            <person name="Hugenholtz P."/>
            <person name="Woyke T."/>
            <person name="Wu D."/>
            <person name="Spring S."/>
            <person name="Schroeder M."/>
            <person name="Brambilla E."/>
            <person name="Klenk H.-P."/>
            <person name="Eisen J.A."/>
        </authorList>
    </citation>
    <scope>NUCLEOTIDE SEQUENCE [LARGE SCALE GENOMIC DNA]</scope>
    <source>
        <strain evidence="3 4">DSM 5069</strain>
    </source>
</reference>
<keyword evidence="2" id="KW-0648">Protein biosynthesis</keyword>
<dbReference type="HOGENOM" id="CLU_061901_4_2_0"/>
<dbReference type="PRINTS" id="PR01576">
    <property type="entry name" value="PDEFORMYLASE"/>
</dbReference>
<dbReference type="Pfam" id="PF01327">
    <property type="entry name" value="Pep_deformylase"/>
    <property type="match status" value="1"/>
</dbReference>
<dbReference type="CDD" id="cd00487">
    <property type="entry name" value="Pep_deformylase"/>
    <property type="match status" value="1"/>
</dbReference>
<sequence length="168" mass="19455">MKKIRLLGDPVLRKKTKEVEIIDDNVKAFIKELFETMYQYDGVGLAAPQVGVSLRIFVMDDGTPRAFINPKIIYASPEKVVDEEGCLSIPGVFENVERSKEVIVRYIDENGQEREEKFIDRSARIVQHEYDHLEGRLFIDLLPAERRFALREKLLDIMRQSKAKSSRV</sequence>
<dbReference type="STRING" id="688269.Theth_1048"/>
<comment type="function">
    <text evidence="2">Removes the formyl group from the N-terminal Met of newly synthesized proteins. Requires at least a dipeptide for an efficient rate of reaction. N-terminal L-methionine is a prerequisite for activity but the enzyme has broad specificity at other positions.</text>
</comment>
<comment type="cofactor">
    <cofactor evidence="2">
        <name>Fe(2+)</name>
        <dbReference type="ChEBI" id="CHEBI:29033"/>
    </cofactor>
    <text evidence="2">Binds 1 Fe(2+) ion.</text>
</comment>
<name>F7YYU0_9THEM</name>
<keyword evidence="2" id="KW-0479">Metal-binding</keyword>
<dbReference type="PANTHER" id="PTHR10458:SF22">
    <property type="entry name" value="PEPTIDE DEFORMYLASE"/>
    <property type="match status" value="1"/>
</dbReference>
<dbReference type="RefSeq" id="WP_013932348.1">
    <property type="nucleotide sequence ID" value="NC_015707.1"/>
</dbReference>
<feature type="binding site" evidence="2">
    <location>
        <position position="86"/>
    </location>
    <ligand>
        <name>Fe cation</name>
        <dbReference type="ChEBI" id="CHEBI:24875"/>
    </ligand>
</feature>
<comment type="similarity">
    <text evidence="1 2">Belongs to the polypeptide deformylase family.</text>
</comment>
<dbReference type="EC" id="3.5.1.88" evidence="2"/>
<comment type="catalytic activity">
    <reaction evidence="2">
        <text>N-terminal N-formyl-L-methionyl-[peptide] + H2O = N-terminal L-methionyl-[peptide] + formate</text>
        <dbReference type="Rhea" id="RHEA:24420"/>
        <dbReference type="Rhea" id="RHEA-COMP:10639"/>
        <dbReference type="Rhea" id="RHEA-COMP:10640"/>
        <dbReference type="ChEBI" id="CHEBI:15377"/>
        <dbReference type="ChEBI" id="CHEBI:15740"/>
        <dbReference type="ChEBI" id="CHEBI:49298"/>
        <dbReference type="ChEBI" id="CHEBI:64731"/>
        <dbReference type="EC" id="3.5.1.88"/>
    </reaction>
</comment>
<dbReference type="AlphaFoldDB" id="F7YYU0"/>
<dbReference type="eggNOG" id="COG0242">
    <property type="taxonomic scope" value="Bacteria"/>
</dbReference>
<dbReference type="GO" id="GO:0046872">
    <property type="term" value="F:metal ion binding"/>
    <property type="evidence" value="ECO:0007669"/>
    <property type="project" value="UniProtKB-KW"/>
</dbReference>
<dbReference type="NCBIfam" id="NF001159">
    <property type="entry name" value="PRK00150.1-3"/>
    <property type="match status" value="1"/>
</dbReference>
<dbReference type="GO" id="GO:0006412">
    <property type="term" value="P:translation"/>
    <property type="evidence" value="ECO:0007669"/>
    <property type="project" value="UniProtKB-UniRule"/>
</dbReference>
<feature type="active site" evidence="2">
    <location>
        <position position="129"/>
    </location>
</feature>
<feature type="binding site" evidence="2">
    <location>
        <position position="128"/>
    </location>
    <ligand>
        <name>Fe cation</name>
        <dbReference type="ChEBI" id="CHEBI:24875"/>
    </ligand>
</feature>
<protein>
    <recommendedName>
        <fullName evidence="2">Peptide deformylase</fullName>
        <shortName evidence="2">PDF</shortName>
        <ecNumber evidence="2">3.5.1.88</ecNumber>
    </recommendedName>
    <alternativeName>
        <fullName evidence="2">Polypeptide deformylase</fullName>
    </alternativeName>
</protein>
<dbReference type="Proteomes" id="UP000006804">
    <property type="component" value="Chromosome"/>
</dbReference>
<dbReference type="KEGG" id="tta:Theth_1048"/>
<dbReference type="Gene3D" id="3.90.45.10">
    <property type="entry name" value="Peptide deformylase"/>
    <property type="match status" value="1"/>
</dbReference>
<evidence type="ECO:0000313" key="3">
    <source>
        <dbReference type="EMBL" id="AEH51128.1"/>
    </source>
</evidence>
<dbReference type="GO" id="GO:0042586">
    <property type="term" value="F:peptide deformylase activity"/>
    <property type="evidence" value="ECO:0007669"/>
    <property type="project" value="UniProtKB-UniRule"/>
</dbReference>
<dbReference type="EMBL" id="CP002351">
    <property type="protein sequence ID" value="AEH51128.1"/>
    <property type="molecule type" value="Genomic_DNA"/>
</dbReference>
<keyword evidence="2" id="KW-0408">Iron</keyword>
<dbReference type="NCBIfam" id="TIGR00079">
    <property type="entry name" value="pept_deformyl"/>
    <property type="match status" value="1"/>
</dbReference>
<proteinExistence type="inferred from homology"/>
<dbReference type="InterPro" id="IPR023635">
    <property type="entry name" value="Peptide_deformylase"/>
</dbReference>
<gene>
    <name evidence="2" type="primary">def</name>
    <name evidence="3" type="ORF">Theth_1048</name>
</gene>
<dbReference type="PATRIC" id="fig|688269.3.peg.1076"/>
<keyword evidence="4" id="KW-1185">Reference proteome</keyword>
<evidence type="ECO:0000256" key="1">
    <source>
        <dbReference type="ARBA" id="ARBA00010759"/>
    </source>
</evidence>
<dbReference type="InterPro" id="IPR036821">
    <property type="entry name" value="Peptide_deformylase_sf"/>
</dbReference>